<dbReference type="EMBL" id="JAPUFD010000001">
    <property type="protein sequence ID" value="MDI1485533.1"/>
    <property type="molecule type" value="Genomic_DNA"/>
</dbReference>
<accession>A0AA43QFC7</accession>
<keyword evidence="2" id="KW-1185">Reference proteome</keyword>
<sequence>MAASSTGTHGHSLDADCTRLRLVHRAPVDSVQYMFEHLQDYDSLVRVNPNLVWNISAMDLNTVKRLADNTNSHRFLLDVEMYRMGDMYDVPSLKKQAAHRLEWRLYEYSCARGSPGPILGLIAPVYEYTGSNRNILRRLLFRGLQSFRKSIWQDETSRSTLKTLKATVHGFDKTYRRIFSGPSARLRDEPFGWPSTAQLQ</sequence>
<evidence type="ECO:0000313" key="2">
    <source>
        <dbReference type="Proteomes" id="UP001161017"/>
    </source>
</evidence>
<reference evidence="1" key="1">
    <citation type="journal article" date="2023" name="Genome Biol. Evol.">
        <title>First Whole Genome Sequence and Flow Cytometry Genome Size Data for the Lichen-Forming Fungus Ramalina farinacea (Ascomycota).</title>
        <authorList>
            <person name="Llewellyn T."/>
            <person name="Mian S."/>
            <person name="Hill R."/>
            <person name="Leitch I.J."/>
            <person name="Gaya E."/>
        </authorList>
    </citation>
    <scope>NUCLEOTIDE SEQUENCE</scope>
    <source>
        <strain evidence="1">LIQ254RAFAR</strain>
    </source>
</reference>
<dbReference type="Proteomes" id="UP001161017">
    <property type="component" value="Unassembled WGS sequence"/>
</dbReference>
<comment type="caution">
    <text evidence="1">The sequence shown here is derived from an EMBL/GenBank/DDBJ whole genome shotgun (WGS) entry which is preliminary data.</text>
</comment>
<organism evidence="1 2">
    <name type="scientific">Ramalina farinacea</name>
    <dbReference type="NCBI Taxonomy" id="258253"/>
    <lineage>
        <taxon>Eukaryota</taxon>
        <taxon>Fungi</taxon>
        <taxon>Dikarya</taxon>
        <taxon>Ascomycota</taxon>
        <taxon>Pezizomycotina</taxon>
        <taxon>Lecanoromycetes</taxon>
        <taxon>OSLEUM clade</taxon>
        <taxon>Lecanoromycetidae</taxon>
        <taxon>Lecanorales</taxon>
        <taxon>Lecanorineae</taxon>
        <taxon>Ramalinaceae</taxon>
        <taxon>Ramalina</taxon>
    </lineage>
</organism>
<dbReference type="AlphaFoldDB" id="A0AA43QFC7"/>
<protein>
    <submittedName>
        <fullName evidence="1">Uncharacterized protein</fullName>
    </submittedName>
</protein>
<gene>
    <name evidence="1" type="ORF">OHK93_000671</name>
</gene>
<proteinExistence type="predicted"/>
<name>A0AA43QFC7_9LECA</name>
<evidence type="ECO:0000313" key="1">
    <source>
        <dbReference type="EMBL" id="MDI1485533.1"/>
    </source>
</evidence>